<organism evidence="1">
    <name type="scientific">marine sediment metagenome</name>
    <dbReference type="NCBI Taxonomy" id="412755"/>
    <lineage>
        <taxon>unclassified sequences</taxon>
        <taxon>metagenomes</taxon>
        <taxon>ecological metagenomes</taxon>
    </lineage>
</organism>
<dbReference type="EMBL" id="BARS01042558">
    <property type="protein sequence ID" value="GAG30168.1"/>
    <property type="molecule type" value="Genomic_DNA"/>
</dbReference>
<protein>
    <submittedName>
        <fullName evidence="1">Uncharacterized protein</fullName>
    </submittedName>
</protein>
<feature type="non-terminal residue" evidence="1">
    <location>
        <position position="1"/>
    </location>
</feature>
<sequence length="251" mass="28277">CERQRDSRTGEPEDIAMKQGVASPVPSAKRQWQFSTVDSSGFSAGYACSICVGTDGGPHLFYQGRGKGDRPMVSGDFVHAFLHEGNWRSETVDTDCTVFGAVYPAVSRSGTLHLLYQVFNSPGRDGLKYACKRDQAWVTEDIYNKEIPEREMERRFGVTSFSLGLMVTDNFCFAVDRRNKLHLCYLDPEKHVLMYGVKSEERGEWRWEVLEDVGPYELSCSRIWPSIAAGPSGRIFITYKRYQAEADGNPA</sequence>
<evidence type="ECO:0000313" key="1">
    <source>
        <dbReference type="EMBL" id="GAG30168.1"/>
    </source>
</evidence>
<accession>X0X0G2</accession>
<proteinExistence type="predicted"/>
<name>X0X0G2_9ZZZZ</name>
<gene>
    <name evidence="1" type="ORF">S01H1_64557</name>
</gene>
<dbReference type="AlphaFoldDB" id="X0X0G2"/>
<reference evidence="1" key="1">
    <citation type="journal article" date="2014" name="Front. Microbiol.">
        <title>High frequency of phylogenetically diverse reductive dehalogenase-homologous genes in deep subseafloor sedimentary metagenomes.</title>
        <authorList>
            <person name="Kawai M."/>
            <person name="Futagami T."/>
            <person name="Toyoda A."/>
            <person name="Takaki Y."/>
            <person name="Nishi S."/>
            <person name="Hori S."/>
            <person name="Arai W."/>
            <person name="Tsubouchi T."/>
            <person name="Morono Y."/>
            <person name="Uchiyama I."/>
            <person name="Ito T."/>
            <person name="Fujiyama A."/>
            <person name="Inagaki F."/>
            <person name="Takami H."/>
        </authorList>
    </citation>
    <scope>NUCLEOTIDE SEQUENCE</scope>
    <source>
        <strain evidence="1">Expedition CK06-06</strain>
    </source>
</reference>
<feature type="non-terminal residue" evidence="1">
    <location>
        <position position="251"/>
    </location>
</feature>
<dbReference type="Gene3D" id="2.120.10.70">
    <property type="entry name" value="Fucose-specific lectin"/>
    <property type="match status" value="1"/>
</dbReference>
<comment type="caution">
    <text evidence="1">The sequence shown here is derived from an EMBL/GenBank/DDBJ whole genome shotgun (WGS) entry which is preliminary data.</text>
</comment>